<dbReference type="PROSITE" id="PS51184">
    <property type="entry name" value="JMJC"/>
    <property type="match status" value="1"/>
</dbReference>
<evidence type="ECO:0000313" key="7">
    <source>
        <dbReference type="EMBL" id="VVC30978.1"/>
    </source>
</evidence>
<evidence type="ECO:0000256" key="4">
    <source>
        <dbReference type="ARBA" id="ARBA00023015"/>
    </source>
</evidence>
<dbReference type="GO" id="GO:0016491">
    <property type="term" value="F:oxidoreductase activity"/>
    <property type="evidence" value="ECO:0007669"/>
    <property type="project" value="UniProtKB-KW"/>
</dbReference>
<keyword evidence="4" id="KW-0805">Transcription regulation</keyword>
<feature type="domain" description="JmjC" evidence="6">
    <location>
        <begin position="163"/>
        <end position="319"/>
    </location>
</feature>
<dbReference type="Gene3D" id="1.20.58.1360">
    <property type="match status" value="1"/>
</dbReference>
<dbReference type="AlphaFoldDB" id="A0A5E4MHX8"/>
<evidence type="ECO:0000313" key="8">
    <source>
        <dbReference type="Proteomes" id="UP000325440"/>
    </source>
</evidence>
<evidence type="ECO:0000256" key="1">
    <source>
        <dbReference type="ARBA" id="ARBA00022723"/>
    </source>
</evidence>
<dbReference type="SUPFAM" id="SSF51197">
    <property type="entry name" value="Clavaminate synthase-like"/>
    <property type="match status" value="1"/>
</dbReference>
<proteinExistence type="predicted"/>
<dbReference type="CDD" id="cd21783">
    <property type="entry name" value="CTD_Jhd1-like"/>
    <property type="match status" value="1"/>
</dbReference>
<dbReference type="Pfam" id="PF02373">
    <property type="entry name" value="JmjC"/>
    <property type="match status" value="1"/>
</dbReference>
<accession>A0A5E4MHX8</accession>
<protein>
    <submittedName>
        <fullName evidence="7">JmjC domain</fullName>
    </submittedName>
</protein>
<organism evidence="7 8">
    <name type="scientific">Cinara cedri</name>
    <dbReference type="NCBI Taxonomy" id="506608"/>
    <lineage>
        <taxon>Eukaryota</taxon>
        <taxon>Metazoa</taxon>
        <taxon>Ecdysozoa</taxon>
        <taxon>Arthropoda</taxon>
        <taxon>Hexapoda</taxon>
        <taxon>Insecta</taxon>
        <taxon>Pterygota</taxon>
        <taxon>Neoptera</taxon>
        <taxon>Paraneoptera</taxon>
        <taxon>Hemiptera</taxon>
        <taxon>Sternorrhyncha</taxon>
        <taxon>Aphidomorpha</taxon>
        <taxon>Aphidoidea</taxon>
        <taxon>Aphididae</taxon>
        <taxon>Lachninae</taxon>
        <taxon>Cinara</taxon>
    </lineage>
</organism>
<evidence type="ECO:0000259" key="6">
    <source>
        <dbReference type="PROSITE" id="PS51184"/>
    </source>
</evidence>
<evidence type="ECO:0000256" key="2">
    <source>
        <dbReference type="ARBA" id="ARBA00023002"/>
    </source>
</evidence>
<dbReference type="InterPro" id="IPR050690">
    <property type="entry name" value="JHDM1_Histone_Demethylase"/>
</dbReference>
<sequence>NIFDCNFVCVVFGHRCTKMASSSSETDNKSQSSTPYSSYSLRNKTYAGRNKFYFRVQDKLDALRYTRFNFLRTMEGKDFTIAYVQNHGFTSPILFENTDGLGLCVPSEEFSVNDVCLHVGPNRILDVIDVTKQVNFNMTMDEWTKYYTDEKKDKILNVISLEFSNTNLADKIQIPTVVEELDWANYAWPGHLKEGYPFVQRYCFMSVEGCYTDFHINVGGASAWYYILKGIKVFWFISPTEENIIIYQNWALTEKKSRKFLGDIIKECSRVSFMAGDTVFIPAGWIYAVYTRMDSLMFGGKFLHSFSIQKQIRIAYAEESIRLPRELRYPRFAEMLWYVLEHYVEHDSIKICLAVDAPRTSTQPGYTLEHLHITKPEYGGIIAIVQYLFFLPHRERNIPPSIDAIQLVSNFAEWRERHLDDIPERAADGISFLKKLHQKIK</sequence>
<dbReference type="InterPro" id="IPR003347">
    <property type="entry name" value="JmjC_dom"/>
</dbReference>
<dbReference type="PANTHER" id="PTHR23123">
    <property type="entry name" value="PHD/F-BOX CONTAINING PROTEIN"/>
    <property type="match status" value="1"/>
</dbReference>
<keyword evidence="2" id="KW-0560">Oxidoreductase</keyword>
<dbReference type="Gene3D" id="2.60.120.650">
    <property type="entry name" value="Cupin"/>
    <property type="match status" value="1"/>
</dbReference>
<keyword evidence="1" id="KW-0479">Metal-binding</keyword>
<dbReference type="Proteomes" id="UP000325440">
    <property type="component" value="Unassembled WGS sequence"/>
</dbReference>
<gene>
    <name evidence="7" type="ORF">CINCED_3A022197</name>
</gene>
<evidence type="ECO:0000256" key="3">
    <source>
        <dbReference type="ARBA" id="ARBA00023004"/>
    </source>
</evidence>
<keyword evidence="3" id="KW-0408">Iron</keyword>
<feature type="non-terminal residue" evidence="7">
    <location>
        <position position="1"/>
    </location>
</feature>
<name>A0A5E4MHX8_9HEMI</name>
<evidence type="ECO:0000256" key="5">
    <source>
        <dbReference type="ARBA" id="ARBA00023163"/>
    </source>
</evidence>
<dbReference type="OrthoDB" id="5876800at2759"/>
<dbReference type="EMBL" id="CABPRJ010000557">
    <property type="protein sequence ID" value="VVC30978.1"/>
    <property type="molecule type" value="Genomic_DNA"/>
</dbReference>
<dbReference type="SMART" id="SM00558">
    <property type="entry name" value="JmjC"/>
    <property type="match status" value="1"/>
</dbReference>
<dbReference type="GO" id="GO:0046872">
    <property type="term" value="F:metal ion binding"/>
    <property type="evidence" value="ECO:0007669"/>
    <property type="project" value="UniProtKB-KW"/>
</dbReference>
<reference evidence="7 8" key="1">
    <citation type="submission" date="2019-08" db="EMBL/GenBank/DDBJ databases">
        <authorList>
            <person name="Alioto T."/>
            <person name="Alioto T."/>
            <person name="Gomez Garrido J."/>
        </authorList>
    </citation>
    <scope>NUCLEOTIDE SEQUENCE [LARGE SCALE GENOMIC DNA]</scope>
</reference>
<keyword evidence="5" id="KW-0804">Transcription</keyword>
<keyword evidence="8" id="KW-1185">Reference proteome</keyword>